<dbReference type="EMBL" id="JACXAF010000009">
    <property type="protein sequence ID" value="MBD1389504.1"/>
    <property type="molecule type" value="Genomic_DNA"/>
</dbReference>
<proteinExistence type="predicted"/>
<comment type="caution">
    <text evidence="2">The sequence shown here is derived from an EMBL/GenBank/DDBJ whole genome shotgun (WGS) entry which is preliminary data.</text>
</comment>
<evidence type="ECO:0000313" key="3">
    <source>
        <dbReference type="Proteomes" id="UP000638014"/>
    </source>
</evidence>
<dbReference type="RefSeq" id="WP_191144610.1">
    <property type="nucleotide sequence ID" value="NZ_JACXAF010000009.1"/>
</dbReference>
<reference evidence="2" key="1">
    <citation type="submission" date="2020-09" db="EMBL/GenBank/DDBJ databases">
        <title>A novel bacterium of genus Neiella, isolated from South China Sea.</title>
        <authorList>
            <person name="Huang H."/>
            <person name="Mo K."/>
            <person name="Hu Y."/>
        </authorList>
    </citation>
    <scope>NUCLEOTIDE SEQUENCE</scope>
    <source>
        <strain evidence="2">HB171785</strain>
    </source>
</reference>
<sequence>MIHLRKAKKRLPLKPTTHIAIMKSYNGIALSEGEGNALEAFLERVQRDESLSLHCCIPLVIRQGKNRRHVARAPSQHHNEQCPLNNRPQPIKRRRNRERPSDIIVDVMSGTSSVSPGETEGSGPRKTRGESKTKRISRLLALLLQVLDSAQLHKLDCTKRSLPTTIANIKTAAQQYRLPADITLDSMLHFNELNLPRLKEALRRPPKDWPATSTWHQIVLYSCDKFERKDDKFLLYNGNRKPVTIFNYGRAKLSNAGFLTDKSEGPFLFILVFQLGYKATDPNASFVQLAKCAVTYINNKSEWCPLESQYESAMHWALRKVMPDLAPVRLEKPLFDDCDVRPDFVLVRDQQASVAIEVAGMDTPEYRESKAKTHPVMQQLFTHLFEWQAANVAQPYSEAIKWLKQQHLHQLLAR</sequence>
<keyword evidence="3" id="KW-1185">Reference proteome</keyword>
<dbReference type="Proteomes" id="UP000638014">
    <property type="component" value="Unassembled WGS sequence"/>
</dbReference>
<organism evidence="2 3">
    <name type="scientific">Neiella litorisoli</name>
    <dbReference type="NCBI Taxonomy" id="2771431"/>
    <lineage>
        <taxon>Bacteria</taxon>
        <taxon>Pseudomonadati</taxon>
        <taxon>Pseudomonadota</taxon>
        <taxon>Gammaproteobacteria</taxon>
        <taxon>Alteromonadales</taxon>
        <taxon>Echinimonadaceae</taxon>
        <taxon>Neiella</taxon>
    </lineage>
</organism>
<evidence type="ECO:0000256" key="1">
    <source>
        <dbReference type="SAM" id="MobiDB-lite"/>
    </source>
</evidence>
<gene>
    <name evidence="2" type="ORF">IC617_08695</name>
</gene>
<accession>A0A8J6UEI7</accession>
<evidence type="ECO:0000313" key="2">
    <source>
        <dbReference type="EMBL" id="MBD1389504.1"/>
    </source>
</evidence>
<protein>
    <submittedName>
        <fullName evidence="2">Uncharacterized protein</fullName>
    </submittedName>
</protein>
<feature type="region of interest" description="Disordered" evidence="1">
    <location>
        <begin position="69"/>
        <end position="132"/>
    </location>
</feature>
<name>A0A8J6UEI7_9GAMM</name>
<dbReference type="AlphaFoldDB" id="A0A8J6UEI7"/>